<protein>
    <submittedName>
        <fullName evidence="4">Uncharacterized protein</fullName>
    </submittedName>
</protein>
<sequence length="154" mass="17083">MSVDTHKYGYASKGTSVVLYRNEDLRQAQYFSYAKWTGGFYATPTFAGSRPGGLLACAWSAMVSIGERGYQTRVQTIVDASRRMADGITQMKDVHLMMGNQKPTMVVAFSSDTLNIYRIGDKIQAKGWSLSSLQNPPCLHLCVTLNTATPLWRT</sequence>
<keyword evidence="3" id="KW-0456">Lyase</keyword>
<organism evidence="4">
    <name type="scientific">Cyclophora tenuis</name>
    <name type="common">Marine diatom</name>
    <dbReference type="NCBI Taxonomy" id="216820"/>
    <lineage>
        <taxon>Eukaryota</taxon>
        <taxon>Sar</taxon>
        <taxon>Stramenopiles</taxon>
        <taxon>Ochrophyta</taxon>
        <taxon>Bacillariophyta</taxon>
        <taxon>Fragilariophyceae</taxon>
        <taxon>Fragilariophycidae</taxon>
        <taxon>Cyclophorales</taxon>
        <taxon>Cyclophoraceae</taxon>
        <taxon>Cyclophora</taxon>
    </lineage>
</organism>
<dbReference type="PANTHER" id="PTHR42735">
    <property type="match status" value="1"/>
</dbReference>
<dbReference type="GO" id="GO:0016020">
    <property type="term" value="C:membrane"/>
    <property type="evidence" value="ECO:0007669"/>
    <property type="project" value="GOC"/>
</dbReference>
<dbReference type="GO" id="GO:0005783">
    <property type="term" value="C:endoplasmic reticulum"/>
    <property type="evidence" value="ECO:0007669"/>
    <property type="project" value="TreeGrafter"/>
</dbReference>
<gene>
    <name evidence="4" type="ORF">CTEN0397_LOCUS7997</name>
    <name evidence="5" type="ORF">CTEN0397_LOCUS7998</name>
</gene>
<evidence type="ECO:0000313" key="4">
    <source>
        <dbReference type="EMBL" id="CAD8936950.1"/>
    </source>
</evidence>
<dbReference type="Gene3D" id="3.90.1150.10">
    <property type="entry name" value="Aspartate Aminotransferase, domain 1"/>
    <property type="match status" value="1"/>
</dbReference>
<dbReference type="GO" id="GO:0008117">
    <property type="term" value="F:sphinganine-1-phosphate aldolase activity"/>
    <property type="evidence" value="ECO:0007669"/>
    <property type="project" value="TreeGrafter"/>
</dbReference>
<dbReference type="SUPFAM" id="SSF53383">
    <property type="entry name" value="PLP-dependent transferases"/>
    <property type="match status" value="1"/>
</dbReference>
<comment type="cofactor">
    <cofactor evidence="1">
        <name>pyridoxal 5'-phosphate</name>
        <dbReference type="ChEBI" id="CHEBI:597326"/>
    </cofactor>
</comment>
<keyword evidence="2" id="KW-0663">Pyridoxal phosphate</keyword>
<dbReference type="PANTHER" id="PTHR42735:SF6">
    <property type="entry name" value="SPHINGOSINE-1-PHOSPHATE LYASE 1"/>
    <property type="match status" value="1"/>
</dbReference>
<evidence type="ECO:0000313" key="5">
    <source>
        <dbReference type="EMBL" id="CAD8936951.1"/>
    </source>
</evidence>
<dbReference type="AlphaFoldDB" id="A0A6U1R123"/>
<dbReference type="InterPro" id="IPR015422">
    <property type="entry name" value="PyrdxlP-dep_Trfase_small"/>
</dbReference>
<evidence type="ECO:0000256" key="2">
    <source>
        <dbReference type="ARBA" id="ARBA00022898"/>
    </source>
</evidence>
<reference evidence="4" key="1">
    <citation type="submission" date="2021-01" db="EMBL/GenBank/DDBJ databases">
        <authorList>
            <person name="Corre E."/>
            <person name="Pelletier E."/>
            <person name="Niang G."/>
            <person name="Scheremetjew M."/>
            <person name="Finn R."/>
            <person name="Kale V."/>
            <person name="Holt S."/>
            <person name="Cochrane G."/>
            <person name="Meng A."/>
            <person name="Brown T."/>
            <person name="Cohen L."/>
        </authorList>
    </citation>
    <scope>NUCLEOTIDE SEQUENCE</scope>
    <source>
        <strain evidence="4">ECT3854</strain>
    </source>
</reference>
<dbReference type="InterPro" id="IPR015424">
    <property type="entry name" value="PyrdxlP-dep_Trfase"/>
</dbReference>
<proteinExistence type="predicted"/>
<dbReference type="GO" id="GO:0030149">
    <property type="term" value="P:sphingolipid catabolic process"/>
    <property type="evidence" value="ECO:0007669"/>
    <property type="project" value="TreeGrafter"/>
</dbReference>
<evidence type="ECO:0000256" key="3">
    <source>
        <dbReference type="ARBA" id="ARBA00023239"/>
    </source>
</evidence>
<name>A0A6U1R123_CYCTE</name>
<dbReference type="InterPro" id="IPR050477">
    <property type="entry name" value="GrpII_AminoAcid_Decarb"/>
</dbReference>
<dbReference type="EMBL" id="HBFW01012479">
    <property type="protein sequence ID" value="CAD8936950.1"/>
    <property type="molecule type" value="Transcribed_RNA"/>
</dbReference>
<evidence type="ECO:0000256" key="1">
    <source>
        <dbReference type="ARBA" id="ARBA00001933"/>
    </source>
</evidence>
<accession>A0A6U1R123</accession>
<dbReference type="EMBL" id="HBFW01012480">
    <property type="protein sequence ID" value="CAD8936951.1"/>
    <property type="molecule type" value="Transcribed_RNA"/>
</dbReference>